<organism evidence="2">
    <name type="scientific">Mucor ambiguus</name>
    <dbReference type="NCBI Taxonomy" id="91626"/>
    <lineage>
        <taxon>Eukaryota</taxon>
        <taxon>Fungi</taxon>
        <taxon>Fungi incertae sedis</taxon>
        <taxon>Mucoromycota</taxon>
        <taxon>Mucoromycotina</taxon>
        <taxon>Mucoromycetes</taxon>
        <taxon>Mucorales</taxon>
        <taxon>Mucorineae</taxon>
        <taxon>Mucoraceae</taxon>
        <taxon>Mucor</taxon>
    </lineage>
</organism>
<dbReference type="InterPro" id="IPR039870">
    <property type="entry name" value="Coa4-like"/>
</dbReference>
<feature type="compositionally biased region" description="Polar residues" evidence="1">
    <location>
        <begin position="1"/>
        <end position="10"/>
    </location>
</feature>
<evidence type="ECO:0000313" key="3">
    <source>
        <dbReference type="Proteomes" id="UP000053815"/>
    </source>
</evidence>
<sequence>MSNNNNTPPTTDKAPAIKQLEPEEDDDDPYNARIEKTGCYQENEDLQLCFFDTKDWRKCKKEMQAFRACFIKNTNNAGSKELIESAQHPEEL</sequence>
<protein>
    <recommendedName>
        <fullName evidence="4">CHCH domain-containing protein</fullName>
    </recommendedName>
</protein>
<evidence type="ECO:0000313" key="2">
    <source>
        <dbReference type="EMBL" id="GAN00979.1"/>
    </source>
</evidence>
<dbReference type="STRING" id="91626.A0A0C9M434"/>
<dbReference type="Proteomes" id="UP000053815">
    <property type="component" value="Unassembled WGS sequence"/>
</dbReference>
<dbReference type="PROSITE" id="PS51808">
    <property type="entry name" value="CHCH"/>
    <property type="match status" value="1"/>
</dbReference>
<dbReference type="OrthoDB" id="5586401at2759"/>
<feature type="region of interest" description="Disordered" evidence="1">
    <location>
        <begin position="1"/>
        <end position="31"/>
    </location>
</feature>
<proteinExistence type="predicted"/>
<evidence type="ECO:0008006" key="4">
    <source>
        <dbReference type="Google" id="ProtNLM"/>
    </source>
</evidence>
<keyword evidence="3" id="KW-1185">Reference proteome</keyword>
<dbReference type="AlphaFoldDB" id="A0A0C9M434"/>
<dbReference type="PANTHER" id="PTHR13639">
    <property type="entry name" value="CYTOCHROME C OXIDASE ASSEMBLY FACTOR 4 HOMOLOG, MITOCHONDRIAL"/>
    <property type="match status" value="1"/>
</dbReference>
<dbReference type="PANTHER" id="PTHR13639:SF2">
    <property type="entry name" value="CYTOCHROME C OXIDASE ASSEMBLY FACTOR 4 HOMOLOG, MITOCHONDRIAL"/>
    <property type="match status" value="1"/>
</dbReference>
<evidence type="ECO:0000256" key="1">
    <source>
        <dbReference type="SAM" id="MobiDB-lite"/>
    </source>
</evidence>
<dbReference type="EMBL" id="DF836293">
    <property type="protein sequence ID" value="GAN00979.1"/>
    <property type="molecule type" value="Genomic_DNA"/>
</dbReference>
<accession>A0A0C9M434</accession>
<name>A0A0C9M434_9FUNG</name>
<dbReference type="GO" id="GO:0005758">
    <property type="term" value="C:mitochondrial intermembrane space"/>
    <property type="evidence" value="ECO:0007669"/>
    <property type="project" value="InterPro"/>
</dbReference>
<dbReference type="GO" id="GO:0033617">
    <property type="term" value="P:mitochondrial respiratory chain complex IV assembly"/>
    <property type="evidence" value="ECO:0007669"/>
    <property type="project" value="InterPro"/>
</dbReference>
<reference evidence="2" key="1">
    <citation type="submission" date="2014-09" db="EMBL/GenBank/DDBJ databases">
        <title>Draft genome sequence of an oleaginous Mucoromycotina fungus Mucor ambiguus NBRC6742.</title>
        <authorList>
            <person name="Takeda I."/>
            <person name="Yamane N."/>
            <person name="Morita T."/>
            <person name="Tamano K."/>
            <person name="Machida M."/>
            <person name="Baker S."/>
            <person name="Koike H."/>
        </authorList>
    </citation>
    <scope>NUCLEOTIDE SEQUENCE</scope>
    <source>
        <strain evidence="2">NBRC 6742</strain>
    </source>
</reference>
<gene>
    <name evidence="2" type="ORF">MAM1_0004c00407</name>
</gene>